<evidence type="ECO:0000313" key="3">
    <source>
        <dbReference type="Proteomes" id="UP000269721"/>
    </source>
</evidence>
<gene>
    <name evidence="2" type="ORF">BDK51DRAFT_42358</name>
</gene>
<protein>
    <submittedName>
        <fullName evidence="2">Uncharacterized protein</fullName>
    </submittedName>
</protein>
<keyword evidence="3" id="KW-1185">Reference proteome</keyword>
<dbReference type="EMBL" id="KZ993999">
    <property type="protein sequence ID" value="RKO94127.1"/>
    <property type="molecule type" value="Genomic_DNA"/>
</dbReference>
<accession>A0A4V1ISN0</accession>
<evidence type="ECO:0000313" key="2">
    <source>
        <dbReference type="EMBL" id="RKO94127.1"/>
    </source>
</evidence>
<feature type="region of interest" description="Disordered" evidence="1">
    <location>
        <begin position="41"/>
        <end position="64"/>
    </location>
</feature>
<evidence type="ECO:0000256" key="1">
    <source>
        <dbReference type="SAM" id="MobiDB-lite"/>
    </source>
</evidence>
<organism evidence="2 3">
    <name type="scientific">Blyttiomyces helicus</name>
    <dbReference type="NCBI Taxonomy" id="388810"/>
    <lineage>
        <taxon>Eukaryota</taxon>
        <taxon>Fungi</taxon>
        <taxon>Fungi incertae sedis</taxon>
        <taxon>Chytridiomycota</taxon>
        <taxon>Chytridiomycota incertae sedis</taxon>
        <taxon>Chytridiomycetes</taxon>
        <taxon>Chytridiomycetes incertae sedis</taxon>
        <taxon>Blyttiomyces</taxon>
    </lineage>
</organism>
<dbReference type="AlphaFoldDB" id="A0A4V1ISN0"/>
<sequence>MDAPSVEPIPQLCGKGSAATRRCLRVTAAFISLLDHQMRDSPNPTGDCMIQSASTSSRRPPVLSGHKTIEVPVSTTSHYLDHSEEKLSFPTDPTDAARAWDKEGKSKFLESNGLSDCVRRLVLVSVPPQPPPKMADDAKSGRWVGRRVAAGTHDKYSIASGIGASPRRGPDDLSLPAAPSSLSVNERYFESRVALSAVWGLLVMKALNGFWV</sequence>
<reference evidence="3" key="1">
    <citation type="journal article" date="2018" name="Nat. Microbiol.">
        <title>Leveraging single-cell genomics to expand the fungal tree of life.</title>
        <authorList>
            <person name="Ahrendt S.R."/>
            <person name="Quandt C.A."/>
            <person name="Ciobanu D."/>
            <person name="Clum A."/>
            <person name="Salamov A."/>
            <person name="Andreopoulos B."/>
            <person name="Cheng J.F."/>
            <person name="Woyke T."/>
            <person name="Pelin A."/>
            <person name="Henrissat B."/>
            <person name="Reynolds N.K."/>
            <person name="Benny G.L."/>
            <person name="Smith M.E."/>
            <person name="James T.Y."/>
            <person name="Grigoriev I.V."/>
        </authorList>
    </citation>
    <scope>NUCLEOTIDE SEQUENCE [LARGE SCALE GENOMIC DNA]</scope>
</reference>
<name>A0A4V1ISN0_9FUNG</name>
<dbReference type="Proteomes" id="UP000269721">
    <property type="component" value="Unassembled WGS sequence"/>
</dbReference>
<proteinExistence type="predicted"/>